<dbReference type="EMBL" id="JBGBPQ010000023">
    <property type="protein sequence ID" value="KAL1500331.1"/>
    <property type="molecule type" value="Genomic_DNA"/>
</dbReference>
<feature type="transmembrane region" description="Helical" evidence="5">
    <location>
        <begin position="362"/>
        <end position="381"/>
    </location>
</feature>
<dbReference type="InterPro" id="IPR050186">
    <property type="entry name" value="TPT_transporter"/>
</dbReference>
<proteinExistence type="predicted"/>
<dbReference type="InterPro" id="IPR004853">
    <property type="entry name" value="Sugar_P_trans_dom"/>
</dbReference>
<evidence type="ECO:0000256" key="2">
    <source>
        <dbReference type="ARBA" id="ARBA00022692"/>
    </source>
</evidence>
<evidence type="ECO:0000256" key="3">
    <source>
        <dbReference type="ARBA" id="ARBA00022989"/>
    </source>
</evidence>
<dbReference type="PANTHER" id="PTHR11132">
    <property type="entry name" value="SOLUTE CARRIER FAMILY 35"/>
    <property type="match status" value="1"/>
</dbReference>
<feature type="transmembrane region" description="Helical" evidence="5">
    <location>
        <begin position="212"/>
        <end position="231"/>
    </location>
</feature>
<accession>A0AB34ILW2</accession>
<dbReference type="GO" id="GO:0016020">
    <property type="term" value="C:membrane"/>
    <property type="evidence" value="ECO:0007669"/>
    <property type="project" value="UniProtKB-SubCell"/>
</dbReference>
<keyword evidence="2 5" id="KW-0812">Transmembrane</keyword>
<feature type="transmembrane region" description="Helical" evidence="5">
    <location>
        <begin position="180"/>
        <end position="205"/>
    </location>
</feature>
<evidence type="ECO:0000256" key="4">
    <source>
        <dbReference type="ARBA" id="ARBA00023136"/>
    </source>
</evidence>
<dbReference type="Pfam" id="PF03151">
    <property type="entry name" value="TPT"/>
    <property type="match status" value="1"/>
</dbReference>
<sequence length="408" mass="44643">MGLQQLLAAHPDSLGLFAALLLFLLAFTVYECASFARELRRDRVARLPAKSDSSVLPHAAGEMLGLPAYEFIELPPAGAPLAPRRPPRLAPTVGACLVWVGASNALILLNKYLMWADGFRHPMALSSLGMLASWLLSVAACRLGFVRATHRVSRLFFITRLFPVGLAMASMFYFGNRAYLYITVSFVQMLKTATPVVTMAVMVLFRLERARLHLVIALLLLVAGTALSSFGELAFSWTGVLVMLLSEVADALRLVLTQLLLSSSAWHPIEALMYLAPSCALCLLTGVFLVEWEAMQREHALAKVARRPALYLLTAVLGFVCNAAQTIVIKKLSSLSLKVIGVTANSLLVVCSTFLFGDRLSAVQVVGYAISFVGFVLYNVLKSGERDAYRKRPHRLTSHLTSVHIHKS</sequence>
<evidence type="ECO:0000256" key="1">
    <source>
        <dbReference type="ARBA" id="ARBA00004141"/>
    </source>
</evidence>
<comment type="caution">
    <text evidence="7">The sequence shown here is derived from an EMBL/GenBank/DDBJ whole genome shotgun (WGS) entry which is preliminary data.</text>
</comment>
<dbReference type="SUPFAM" id="SSF103481">
    <property type="entry name" value="Multidrug resistance efflux transporter EmrE"/>
    <property type="match status" value="1"/>
</dbReference>
<evidence type="ECO:0000256" key="5">
    <source>
        <dbReference type="SAM" id="Phobius"/>
    </source>
</evidence>
<dbReference type="InterPro" id="IPR037185">
    <property type="entry name" value="EmrE-like"/>
</dbReference>
<protein>
    <recommendedName>
        <fullName evidence="6">Sugar phosphate transporter domain-containing protein</fullName>
    </recommendedName>
</protein>
<feature type="transmembrane region" description="Helical" evidence="5">
    <location>
        <begin position="14"/>
        <end position="33"/>
    </location>
</feature>
<feature type="transmembrane region" description="Helical" evidence="5">
    <location>
        <begin position="121"/>
        <end position="143"/>
    </location>
</feature>
<dbReference type="AlphaFoldDB" id="A0AB34ILW2"/>
<keyword evidence="4 5" id="KW-0472">Membrane</keyword>
<reference evidence="7 8" key="1">
    <citation type="journal article" date="2024" name="Science">
        <title>Giant polyketide synthase enzymes in the biosynthesis of giant marine polyether toxins.</title>
        <authorList>
            <person name="Fallon T.R."/>
            <person name="Shende V.V."/>
            <person name="Wierzbicki I.H."/>
            <person name="Pendleton A.L."/>
            <person name="Watervoot N.F."/>
            <person name="Auber R.P."/>
            <person name="Gonzalez D.J."/>
            <person name="Wisecaver J.H."/>
            <person name="Moore B.S."/>
        </authorList>
    </citation>
    <scope>NUCLEOTIDE SEQUENCE [LARGE SCALE GENOMIC DNA]</scope>
    <source>
        <strain evidence="7 8">12B1</strain>
    </source>
</reference>
<evidence type="ECO:0000259" key="6">
    <source>
        <dbReference type="Pfam" id="PF03151"/>
    </source>
</evidence>
<keyword evidence="3 5" id="KW-1133">Transmembrane helix</keyword>
<evidence type="ECO:0000313" key="8">
    <source>
        <dbReference type="Proteomes" id="UP001515480"/>
    </source>
</evidence>
<feature type="transmembrane region" description="Helical" evidence="5">
    <location>
        <begin position="89"/>
        <end position="109"/>
    </location>
</feature>
<keyword evidence="8" id="KW-1185">Reference proteome</keyword>
<feature type="transmembrane region" description="Helical" evidence="5">
    <location>
        <begin position="155"/>
        <end position="174"/>
    </location>
</feature>
<feature type="transmembrane region" description="Helical" evidence="5">
    <location>
        <begin position="272"/>
        <end position="290"/>
    </location>
</feature>
<comment type="subcellular location">
    <subcellularLocation>
        <location evidence="1">Membrane</location>
        <topology evidence="1">Multi-pass membrane protein</topology>
    </subcellularLocation>
</comment>
<gene>
    <name evidence="7" type="ORF">AB1Y20_012995</name>
</gene>
<organism evidence="7 8">
    <name type="scientific">Prymnesium parvum</name>
    <name type="common">Toxic golden alga</name>
    <dbReference type="NCBI Taxonomy" id="97485"/>
    <lineage>
        <taxon>Eukaryota</taxon>
        <taxon>Haptista</taxon>
        <taxon>Haptophyta</taxon>
        <taxon>Prymnesiophyceae</taxon>
        <taxon>Prymnesiales</taxon>
        <taxon>Prymnesiaceae</taxon>
        <taxon>Prymnesium</taxon>
    </lineage>
</organism>
<feature type="domain" description="Sugar phosphate transporter" evidence="6">
    <location>
        <begin position="96"/>
        <end position="379"/>
    </location>
</feature>
<dbReference type="Proteomes" id="UP001515480">
    <property type="component" value="Unassembled WGS sequence"/>
</dbReference>
<feature type="transmembrane region" description="Helical" evidence="5">
    <location>
        <begin position="310"/>
        <end position="328"/>
    </location>
</feature>
<name>A0AB34ILW2_PRYPA</name>
<evidence type="ECO:0000313" key="7">
    <source>
        <dbReference type="EMBL" id="KAL1500331.1"/>
    </source>
</evidence>